<reference evidence="1 2" key="1">
    <citation type="submission" date="2022-10" db="EMBL/GenBank/DDBJ databases">
        <title>Comparative genomics and taxonomic characterization of three novel marine species of genus Reichenbachiella exhibiting antioxidant and polysaccharide degradation activities.</title>
        <authorList>
            <person name="Muhammad N."/>
            <person name="Lee Y.-J."/>
            <person name="Ko J."/>
            <person name="Kim S.-G."/>
        </authorList>
    </citation>
    <scope>NUCLEOTIDE SEQUENCE [LARGE SCALE GENOMIC DNA]</scope>
    <source>
        <strain evidence="1 2">ABR2-5</strain>
    </source>
</reference>
<comment type="caution">
    <text evidence="1">The sequence shown here is derived from an EMBL/GenBank/DDBJ whole genome shotgun (WGS) entry which is preliminary data.</text>
</comment>
<evidence type="ECO:0000313" key="1">
    <source>
        <dbReference type="EMBL" id="MCV9386101.1"/>
    </source>
</evidence>
<organism evidence="1 2">
    <name type="scientific">Reichenbachiella ulvae</name>
    <dbReference type="NCBI Taxonomy" id="2980104"/>
    <lineage>
        <taxon>Bacteria</taxon>
        <taxon>Pseudomonadati</taxon>
        <taxon>Bacteroidota</taxon>
        <taxon>Cytophagia</taxon>
        <taxon>Cytophagales</taxon>
        <taxon>Reichenbachiellaceae</taxon>
        <taxon>Reichenbachiella</taxon>
    </lineage>
</organism>
<keyword evidence="2" id="KW-1185">Reference proteome</keyword>
<evidence type="ECO:0000313" key="2">
    <source>
        <dbReference type="Proteomes" id="UP001300692"/>
    </source>
</evidence>
<dbReference type="Gene3D" id="1.25.10.10">
    <property type="entry name" value="Leucine-rich Repeat Variant"/>
    <property type="match status" value="1"/>
</dbReference>
<dbReference type="InterPro" id="IPR016024">
    <property type="entry name" value="ARM-type_fold"/>
</dbReference>
<gene>
    <name evidence="1" type="ORF">N7U62_05470</name>
</gene>
<dbReference type="SUPFAM" id="SSF48371">
    <property type="entry name" value="ARM repeat"/>
    <property type="match status" value="1"/>
</dbReference>
<proteinExistence type="predicted"/>
<accession>A0ABT3CRA4</accession>
<protein>
    <recommendedName>
        <fullName evidence="3">HEAT repeat-containing protein</fullName>
    </recommendedName>
</protein>
<dbReference type="EMBL" id="JAOYOD010000001">
    <property type="protein sequence ID" value="MCV9386101.1"/>
    <property type="molecule type" value="Genomic_DNA"/>
</dbReference>
<dbReference type="InterPro" id="IPR011989">
    <property type="entry name" value="ARM-like"/>
</dbReference>
<name>A0ABT3CRA4_9BACT</name>
<sequence length="170" mass="19211">MDLSTHLQGPVSKTNALAIKNLVFEQPELMNDLVDIFTGSDYRLCQNAAMAISKIGDEKPELFSPFIPQLIQSLESNPIDAVKRNVVRLLQFHSIPEELQGQLIQHCFDYLLDRQTPVAIRVFAMTIIGNLCMIYPDLKAELTLILKDEMPLASAGFRSRARRILKQIES</sequence>
<dbReference type="Proteomes" id="UP001300692">
    <property type="component" value="Unassembled WGS sequence"/>
</dbReference>
<evidence type="ECO:0008006" key="3">
    <source>
        <dbReference type="Google" id="ProtNLM"/>
    </source>
</evidence>
<dbReference type="RefSeq" id="WP_264136886.1">
    <property type="nucleotide sequence ID" value="NZ_JAOYOD010000001.1"/>
</dbReference>